<accession>A0ABQ9JZX2</accession>
<dbReference type="PANTHER" id="PTHR33936:SF24">
    <property type="entry name" value="C2H2-TYPE DOMAIN-CONTAINING PROTEIN"/>
    <property type="match status" value="1"/>
</dbReference>
<dbReference type="EMBL" id="JAPWTJ010000068">
    <property type="protein sequence ID" value="KAJ8983629.1"/>
    <property type="molecule type" value="Genomic_DNA"/>
</dbReference>
<dbReference type="Pfam" id="PF10551">
    <property type="entry name" value="MULE"/>
    <property type="match status" value="1"/>
</dbReference>
<reference evidence="2" key="1">
    <citation type="journal article" date="2023" name="Insect Mol. Biol.">
        <title>Genome sequencing provides insights into the evolution of gene families encoding plant cell wall-degrading enzymes in longhorned beetles.</title>
        <authorList>
            <person name="Shin N.R."/>
            <person name="Okamura Y."/>
            <person name="Kirsch R."/>
            <person name="Pauchet Y."/>
        </authorList>
    </citation>
    <scope>NUCLEOTIDE SEQUENCE</scope>
    <source>
        <strain evidence="2">MMC_N1</strain>
    </source>
</reference>
<name>A0ABQ9JZX2_9CUCU</name>
<organism evidence="2 3">
    <name type="scientific">Molorchus minor</name>
    <dbReference type="NCBI Taxonomy" id="1323400"/>
    <lineage>
        <taxon>Eukaryota</taxon>
        <taxon>Metazoa</taxon>
        <taxon>Ecdysozoa</taxon>
        <taxon>Arthropoda</taxon>
        <taxon>Hexapoda</taxon>
        <taxon>Insecta</taxon>
        <taxon>Pterygota</taxon>
        <taxon>Neoptera</taxon>
        <taxon>Endopterygota</taxon>
        <taxon>Coleoptera</taxon>
        <taxon>Polyphaga</taxon>
        <taxon>Cucujiformia</taxon>
        <taxon>Chrysomeloidea</taxon>
        <taxon>Cerambycidae</taxon>
        <taxon>Lamiinae</taxon>
        <taxon>Monochamini</taxon>
        <taxon>Molorchus</taxon>
    </lineage>
</organism>
<dbReference type="InterPro" id="IPR052797">
    <property type="entry name" value="RegFact_GeneExpr_CellDeath"/>
</dbReference>
<dbReference type="PANTHER" id="PTHR33936">
    <property type="entry name" value="PROTEIN CBG17840"/>
    <property type="match status" value="1"/>
</dbReference>
<comment type="caution">
    <text evidence="2">The sequence shown here is derived from an EMBL/GenBank/DDBJ whole genome shotgun (WGS) entry which is preliminary data.</text>
</comment>
<gene>
    <name evidence="2" type="ORF">NQ317_004267</name>
</gene>
<protein>
    <recommendedName>
        <fullName evidence="1">MULE transposase domain-containing protein</fullName>
    </recommendedName>
</protein>
<proteinExistence type="predicted"/>
<evidence type="ECO:0000313" key="3">
    <source>
        <dbReference type="Proteomes" id="UP001162164"/>
    </source>
</evidence>
<keyword evidence="3" id="KW-1185">Reference proteome</keyword>
<evidence type="ECO:0000313" key="2">
    <source>
        <dbReference type="EMBL" id="KAJ8983629.1"/>
    </source>
</evidence>
<dbReference type="Proteomes" id="UP001162164">
    <property type="component" value="Unassembled WGS sequence"/>
</dbReference>
<sequence length="334" mass="38367">MKFQNFSAFESWKTELEKKNNSKFINTSGSHKTGKTKFLYFGCHRSGEFISKGTKIRSLKIQGSNKIGGVCPASMSVKIENNSTVTISYIDTPVGHTNDLGHLTLTESERTAIARKIAAKIPFDTILDEVRESLTEDGKLNRLHLLTKMDLHNIENSFKLDINIKKHDNDAVSTDAWVYHLDKNDSCVLFYKPQNQTLEEHPALKESDFMLIIMNDAQKEMLKTYGTYALCIDSTHGLNQYNFELTTLLVLDDLHQGFPCAFLISNRVDEDALSIFFECIKITCGILKPEIFMSDMANAFFNAFIKVMTPPMYRLYCSWHVDRAWRKKFRKNRR</sequence>
<dbReference type="InterPro" id="IPR018289">
    <property type="entry name" value="MULE_transposase_dom"/>
</dbReference>
<evidence type="ECO:0000259" key="1">
    <source>
        <dbReference type="Pfam" id="PF10551"/>
    </source>
</evidence>
<feature type="domain" description="MULE transposase" evidence="1">
    <location>
        <begin position="230"/>
        <end position="321"/>
    </location>
</feature>